<keyword evidence="4" id="KW-0143">Chaperone</keyword>
<dbReference type="Proteomes" id="UP000323671">
    <property type="component" value="Chromosome"/>
</dbReference>
<evidence type="ECO:0000313" key="5">
    <source>
        <dbReference type="EMBL" id="QEL64715.1"/>
    </source>
</evidence>
<accession>A0A5C1E7X0</accession>
<dbReference type="HAMAP" id="MF_01185">
    <property type="entry name" value="FliW"/>
    <property type="match status" value="1"/>
</dbReference>
<dbReference type="GO" id="GO:0006417">
    <property type="term" value="P:regulation of translation"/>
    <property type="evidence" value="ECO:0007669"/>
    <property type="project" value="UniProtKB-KW"/>
</dbReference>
<evidence type="ECO:0000313" key="6">
    <source>
        <dbReference type="Proteomes" id="UP000323671"/>
    </source>
</evidence>
<comment type="subunit">
    <text evidence="4">Interacts with translational regulator CsrA and flagellin(s).</text>
</comment>
<keyword evidence="2 4" id="KW-1005">Bacterial flagellum biogenesis</keyword>
<dbReference type="GO" id="GO:0044780">
    <property type="term" value="P:bacterial-type flagellum assembly"/>
    <property type="evidence" value="ECO:0007669"/>
    <property type="project" value="UniProtKB-UniRule"/>
</dbReference>
<protein>
    <recommendedName>
        <fullName evidence="4">Flagellar assembly factor FliW</fullName>
    </recommendedName>
</protein>
<evidence type="ECO:0000256" key="2">
    <source>
        <dbReference type="ARBA" id="ARBA00022795"/>
    </source>
</evidence>
<dbReference type="Pfam" id="PF02623">
    <property type="entry name" value="FliW"/>
    <property type="match status" value="1"/>
</dbReference>
<evidence type="ECO:0000256" key="4">
    <source>
        <dbReference type="HAMAP-Rule" id="MF_01185"/>
    </source>
</evidence>
<evidence type="ECO:0000256" key="1">
    <source>
        <dbReference type="ARBA" id="ARBA00022490"/>
    </source>
</evidence>
<comment type="similarity">
    <text evidence="4">Belongs to the FliW family.</text>
</comment>
<comment type="subcellular location">
    <subcellularLocation>
        <location evidence="4">Cytoplasm</location>
    </subcellularLocation>
</comment>
<sequence>MQVATHLFGTVDVNPDTILQFPQGLLGFEENHRFQLIHEESAGSPPATFTLQSLDDPEVAFQIIDPTALGFEYEVELSDEETEALKLASLADVAVMVVLFKEEGKVGVGTRSPLLINVRERLGMQKVLPQIKPKVMLTSLSTGV</sequence>
<keyword evidence="3 4" id="KW-0810">Translation regulation</keyword>
<dbReference type="SUPFAM" id="SSF141457">
    <property type="entry name" value="BH3618-like"/>
    <property type="match status" value="1"/>
</dbReference>
<proteinExistence type="inferred from homology"/>
<keyword evidence="5" id="KW-0966">Cell projection</keyword>
<keyword evidence="5" id="KW-0282">Flagellum</keyword>
<organism evidence="5 6">
    <name type="scientific">Oryzomicrobium terrae</name>
    <dbReference type="NCBI Taxonomy" id="1735038"/>
    <lineage>
        <taxon>Bacteria</taxon>
        <taxon>Pseudomonadati</taxon>
        <taxon>Pseudomonadota</taxon>
        <taxon>Betaproteobacteria</taxon>
        <taxon>Rhodocyclales</taxon>
        <taxon>Rhodocyclaceae</taxon>
        <taxon>Oryzomicrobium</taxon>
    </lineage>
</organism>
<comment type="function">
    <text evidence="4">Acts as an anti-CsrA protein, binds CsrA and prevents it from repressing translation of its target genes, one of which is flagellin. Binds to flagellin and participates in the assembly of the flagellum.</text>
</comment>
<reference evidence="5 6" key="1">
    <citation type="submission" date="2017-07" db="EMBL/GenBank/DDBJ databases">
        <title>Complete genome sequence of Oryzomicrobium terrae TPP412.</title>
        <authorList>
            <person name="Chiu L.-W."/>
            <person name="Lo K.-J."/>
            <person name="Tsai Y.-M."/>
            <person name="Lin S.-S."/>
            <person name="Kuo C.-H."/>
            <person name="Liu C.-T."/>
        </authorList>
    </citation>
    <scope>NUCLEOTIDE SEQUENCE [LARGE SCALE GENOMIC DNA]</scope>
    <source>
        <strain evidence="5 6">TPP412</strain>
    </source>
</reference>
<gene>
    <name evidence="4 5" type="primary">fliW</name>
    <name evidence="5" type="ORF">OTERR_12390</name>
</gene>
<dbReference type="PANTHER" id="PTHR39190:SF1">
    <property type="entry name" value="FLAGELLAR ASSEMBLY FACTOR FLIW"/>
    <property type="match status" value="1"/>
</dbReference>
<evidence type="ECO:0000256" key="3">
    <source>
        <dbReference type="ARBA" id="ARBA00022845"/>
    </source>
</evidence>
<dbReference type="GO" id="GO:0005737">
    <property type="term" value="C:cytoplasm"/>
    <property type="evidence" value="ECO:0007669"/>
    <property type="project" value="UniProtKB-SubCell"/>
</dbReference>
<dbReference type="PANTHER" id="PTHR39190">
    <property type="entry name" value="FLAGELLAR ASSEMBLY FACTOR FLIW"/>
    <property type="match status" value="1"/>
</dbReference>
<dbReference type="EMBL" id="CP022579">
    <property type="protein sequence ID" value="QEL64715.1"/>
    <property type="molecule type" value="Genomic_DNA"/>
</dbReference>
<keyword evidence="6" id="KW-1185">Reference proteome</keyword>
<dbReference type="RefSeq" id="WP_149425180.1">
    <property type="nucleotide sequence ID" value="NZ_CP022579.1"/>
</dbReference>
<keyword evidence="5" id="KW-0969">Cilium</keyword>
<dbReference type="InterPro" id="IPR003775">
    <property type="entry name" value="Flagellar_assembly_factor_FliW"/>
</dbReference>
<dbReference type="AlphaFoldDB" id="A0A5C1E7X0"/>
<keyword evidence="1 4" id="KW-0963">Cytoplasm</keyword>
<dbReference type="KEGG" id="otr:OTERR_12390"/>
<dbReference type="InterPro" id="IPR024046">
    <property type="entry name" value="Flagellar_assmbl_FliW_dom_sf"/>
</dbReference>
<name>A0A5C1E7X0_9RHOO</name>
<dbReference type="Gene3D" id="2.30.290.10">
    <property type="entry name" value="BH3618-like"/>
    <property type="match status" value="1"/>
</dbReference>